<dbReference type="PANTHER" id="PTHR43285:SF2">
    <property type="entry name" value="ANTHRANILATE PHOSPHORIBOSYLTRANSFERASE"/>
    <property type="match status" value="1"/>
</dbReference>
<sequence>MYKFISKINKRDLQLLYSSKSINEKLNILTQLGPLQPIFEKFLEIESKTQPIENDKLIELFDSCSDSTKDVEELTETLRKLAPGNGQVGFHQVNFLVDRLRKQVWNYLQEKGYNLDLIPHDHAFGSGGDFIKTMHATTSASIVVAPLVTICKTGTTNVTSHHGSSQAMIEIGYNQIPVNPSCLKDLLSQYQFAFVSLADLGFPYSKTLKKARKNLWGRNLLEIHQQYKPQENNWQKVLQNLDIPVDIDIFKILAPNAQVLKPVHHSTGVCHLGMIPYVLGIYLHLDSRGIIYHSYDGIDEISNASTDLLSDRPNNLILKIDSTTITIAEFSPEDIGLERASLEEIKEEKNLKEEINTFWKIMSGDKQNLQAKRDFIVANAALLLVAGNQIPDLDGNIISQLRIGVEIAEHLIDSGKSYENFNRLLNRII</sequence>
<dbReference type="InterPro" id="IPR005940">
    <property type="entry name" value="Anthranilate_Pribosyl_Tfrase"/>
</dbReference>
<dbReference type="STRING" id="128403.WA1_20660"/>
<evidence type="ECO:0000313" key="7">
    <source>
        <dbReference type="Proteomes" id="UP000076925"/>
    </source>
</evidence>
<dbReference type="InterPro" id="IPR035902">
    <property type="entry name" value="Nuc_phospho_transferase"/>
</dbReference>
<dbReference type="GO" id="GO:0005829">
    <property type="term" value="C:cytosol"/>
    <property type="evidence" value="ECO:0007669"/>
    <property type="project" value="TreeGrafter"/>
</dbReference>
<keyword evidence="2" id="KW-0808">Transferase</keyword>
<keyword evidence="7" id="KW-1185">Reference proteome</keyword>
<evidence type="ECO:0000256" key="4">
    <source>
        <dbReference type="ARBA" id="ARBA00023141"/>
    </source>
</evidence>
<evidence type="ECO:0000259" key="5">
    <source>
        <dbReference type="Pfam" id="PF00591"/>
    </source>
</evidence>
<keyword evidence="3" id="KW-0822">Tryptophan biosynthesis</keyword>
<evidence type="ECO:0000313" key="6">
    <source>
        <dbReference type="EMBL" id="KYC42382.1"/>
    </source>
</evidence>
<protein>
    <recommendedName>
        <fullName evidence="5">Glycosyl transferase family 3 domain-containing protein</fullName>
    </recommendedName>
</protein>
<evidence type="ECO:0000256" key="3">
    <source>
        <dbReference type="ARBA" id="ARBA00022822"/>
    </source>
</evidence>
<dbReference type="InterPro" id="IPR000312">
    <property type="entry name" value="Glycosyl_Trfase_fam3"/>
</dbReference>
<dbReference type="Proteomes" id="UP000076925">
    <property type="component" value="Unassembled WGS sequence"/>
</dbReference>
<dbReference type="OrthoDB" id="505428at2"/>
<keyword evidence="1" id="KW-0328">Glycosyltransferase</keyword>
<organism evidence="6 7">
    <name type="scientific">Scytonema hofmannii PCC 7110</name>
    <dbReference type="NCBI Taxonomy" id="128403"/>
    <lineage>
        <taxon>Bacteria</taxon>
        <taxon>Bacillati</taxon>
        <taxon>Cyanobacteriota</taxon>
        <taxon>Cyanophyceae</taxon>
        <taxon>Nostocales</taxon>
        <taxon>Scytonemataceae</taxon>
        <taxon>Scytonema</taxon>
    </lineage>
</organism>
<evidence type="ECO:0000256" key="2">
    <source>
        <dbReference type="ARBA" id="ARBA00022679"/>
    </source>
</evidence>
<dbReference type="EMBL" id="ANNX02000020">
    <property type="protein sequence ID" value="KYC42382.1"/>
    <property type="molecule type" value="Genomic_DNA"/>
</dbReference>
<keyword evidence="3" id="KW-0028">Amino-acid biosynthesis</keyword>
<dbReference type="PANTHER" id="PTHR43285">
    <property type="entry name" value="ANTHRANILATE PHOSPHORIBOSYLTRANSFERASE"/>
    <property type="match status" value="1"/>
</dbReference>
<proteinExistence type="predicted"/>
<name>A0A139XCN8_9CYAN</name>
<dbReference type="AlphaFoldDB" id="A0A139XCN8"/>
<dbReference type="RefSeq" id="WP_017741643.1">
    <property type="nucleotide sequence ID" value="NZ_KQ976354.1"/>
</dbReference>
<reference evidence="6 7" key="1">
    <citation type="journal article" date="2013" name="Genome Biol. Evol.">
        <title>Genomes of Stigonematalean cyanobacteria (subsection V) and the evolution of oxygenic photosynthesis from prokaryotes to plastids.</title>
        <authorList>
            <person name="Dagan T."/>
            <person name="Roettger M."/>
            <person name="Stucken K."/>
            <person name="Landan G."/>
            <person name="Koch R."/>
            <person name="Major P."/>
            <person name="Gould S.B."/>
            <person name="Goremykin V.V."/>
            <person name="Rippka R."/>
            <person name="Tandeau de Marsac N."/>
            <person name="Gugger M."/>
            <person name="Lockhart P.J."/>
            <person name="Allen J.F."/>
            <person name="Brune I."/>
            <person name="Maus I."/>
            <person name="Puhler A."/>
            <person name="Martin W.F."/>
        </authorList>
    </citation>
    <scope>NUCLEOTIDE SEQUENCE [LARGE SCALE GENOMIC DNA]</scope>
    <source>
        <strain evidence="6 7">PCC 7110</strain>
    </source>
</reference>
<dbReference type="Pfam" id="PF00591">
    <property type="entry name" value="Glycos_transf_3"/>
    <property type="match status" value="1"/>
</dbReference>
<keyword evidence="4" id="KW-0057">Aromatic amino acid biosynthesis</keyword>
<gene>
    <name evidence="6" type="ORF">WA1_20660</name>
</gene>
<dbReference type="SUPFAM" id="SSF52418">
    <property type="entry name" value="Nucleoside phosphorylase/phosphoribosyltransferase catalytic domain"/>
    <property type="match status" value="2"/>
</dbReference>
<evidence type="ECO:0000256" key="1">
    <source>
        <dbReference type="ARBA" id="ARBA00022676"/>
    </source>
</evidence>
<feature type="domain" description="Glycosyl transferase family 3" evidence="5">
    <location>
        <begin position="226"/>
        <end position="417"/>
    </location>
</feature>
<dbReference type="GO" id="GO:0000162">
    <property type="term" value="P:L-tryptophan biosynthetic process"/>
    <property type="evidence" value="ECO:0007669"/>
    <property type="project" value="UniProtKB-KW"/>
</dbReference>
<dbReference type="GO" id="GO:0004048">
    <property type="term" value="F:anthranilate phosphoribosyltransferase activity"/>
    <property type="evidence" value="ECO:0007669"/>
    <property type="project" value="InterPro"/>
</dbReference>
<dbReference type="Gene3D" id="3.40.1030.10">
    <property type="entry name" value="Nucleoside phosphorylase/phosphoribosyltransferase catalytic domain"/>
    <property type="match status" value="1"/>
</dbReference>
<comment type="caution">
    <text evidence="6">The sequence shown here is derived from an EMBL/GenBank/DDBJ whole genome shotgun (WGS) entry which is preliminary data.</text>
</comment>
<accession>A0A139XCN8</accession>